<feature type="region of interest" description="Disordered" evidence="1">
    <location>
        <begin position="44"/>
        <end position="82"/>
    </location>
</feature>
<dbReference type="GeneID" id="41976727"/>
<feature type="compositionally biased region" description="Polar residues" evidence="1">
    <location>
        <begin position="58"/>
        <end position="67"/>
    </location>
</feature>
<dbReference type="OrthoDB" id="10041966at2759"/>
<gene>
    <name evidence="2" type="ORF">E0L32_009280</name>
</gene>
<dbReference type="STRING" id="1093900.A0A507AQ52"/>
<reference evidence="2 3" key="1">
    <citation type="submission" date="2019-06" db="EMBL/GenBank/DDBJ databases">
        <title>Draft genome sequence of the filamentous fungus Phialemoniopsis curvata isolated from diesel fuel.</title>
        <authorList>
            <person name="Varaljay V.A."/>
            <person name="Lyon W.J."/>
            <person name="Crouch A.L."/>
            <person name="Drake C.E."/>
            <person name="Hollomon J.M."/>
            <person name="Nadeau L.J."/>
            <person name="Nunn H.S."/>
            <person name="Stevenson B.S."/>
            <person name="Bojanowski C.L."/>
            <person name="Crookes-Goodson W.J."/>
        </authorList>
    </citation>
    <scope>NUCLEOTIDE SEQUENCE [LARGE SCALE GENOMIC DNA]</scope>
    <source>
        <strain evidence="2 3">D216</strain>
    </source>
</reference>
<dbReference type="Gene3D" id="3.40.50.300">
    <property type="entry name" value="P-loop containing nucleotide triphosphate hydrolases"/>
    <property type="match status" value="1"/>
</dbReference>
<feature type="region of interest" description="Disordered" evidence="1">
    <location>
        <begin position="1"/>
        <end position="21"/>
    </location>
</feature>
<evidence type="ECO:0000313" key="3">
    <source>
        <dbReference type="Proteomes" id="UP000319257"/>
    </source>
</evidence>
<protein>
    <recommendedName>
        <fullName evidence="4">Nicotinamide riboside kinase</fullName>
    </recommendedName>
</protein>
<accession>A0A507AQ52</accession>
<organism evidence="2 3">
    <name type="scientific">Thyridium curvatum</name>
    <dbReference type="NCBI Taxonomy" id="1093900"/>
    <lineage>
        <taxon>Eukaryota</taxon>
        <taxon>Fungi</taxon>
        <taxon>Dikarya</taxon>
        <taxon>Ascomycota</taxon>
        <taxon>Pezizomycotina</taxon>
        <taxon>Sordariomycetes</taxon>
        <taxon>Sordariomycetidae</taxon>
        <taxon>Thyridiales</taxon>
        <taxon>Thyridiaceae</taxon>
        <taxon>Thyridium</taxon>
    </lineage>
</organism>
<dbReference type="SUPFAM" id="SSF52540">
    <property type="entry name" value="P-loop containing nucleoside triphosphate hydrolases"/>
    <property type="match status" value="1"/>
</dbReference>
<dbReference type="RefSeq" id="XP_030991248.1">
    <property type="nucleotide sequence ID" value="XM_031144228.1"/>
</dbReference>
<evidence type="ECO:0000313" key="2">
    <source>
        <dbReference type="EMBL" id="TPX09537.1"/>
    </source>
</evidence>
<comment type="caution">
    <text evidence="2">The sequence shown here is derived from an EMBL/GenBank/DDBJ whole genome shotgun (WGS) entry which is preliminary data.</text>
</comment>
<dbReference type="InterPro" id="IPR027417">
    <property type="entry name" value="P-loop_NTPase"/>
</dbReference>
<dbReference type="InParanoid" id="A0A507AQ52"/>
<feature type="compositionally biased region" description="Polar residues" evidence="1">
    <location>
        <begin position="1"/>
        <end position="20"/>
    </location>
</feature>
<dbReference type="EMBL" id="SKBQ01000066">
    <property type="protein sequence ID" value="TPX09537.1"/>
    <property type="molecule type" value="Genomic_DNA"/>
</dbReference>
<evidence type="ECO:0008006" key="4">
    <source>
        <dbReference type="Google" id="ProtNLM"/>
    </source>
</evidence>
<dbReference type="AlphaFoldDB" id="A0A507AQ52"/>
<name>A0A507AQ52_9PEZI</name>
<proteinExistence type="predicted"/>
<evidence type="ECO:0000256" key="1">
    <source>
        <dbReference type="SAM" id="MobiDB-lite"/>
    </source>
</evidence>
<dbReference type="Proteomes" id="UP000319257">
    <property type="component" value="Unassembled WGS sequence"/>
</dbReference>
<sequence length="240" mass="26642">MEQSLQHIRSSGTFPVSPSTRRLCHRSEHGCSVDCLGAKYPPASSSTPLARTEGPALTQASSAQPTLESKEDQNSVGQRPVSDAKIAAAKARVHRWLQPGQPGHDILISNEAPTKICLLDGFLLYSRDLAGVMDLIDIKLFLLVSHAKATQRREARDGYVTLEGFWKDPPGYVDRIVWPNYAKAHAWLFKDGDVEGELDERVLVSKGIKAQMGRGLDIDMETTLDWAVETIILELERRLR</sequence>
<keyword evidence="3" id="KW-1185">Reference proteome</keyword>